<accession>A0A4R8V9Z3</accession>
<name>A0A4R8V9Z3_9MICO</name>
<evidence type="ECO:0000259" key="3">
    <source>
        <dbReference type="Pfam" id="PF22725"/>
    </source>
</evidence>
<dbReference type="InterPro" id="IPR051450">
    <property type="entry name" value="Gfo/Idh/MocA_Oxidoreductases"/>
</dbReference>
<dbReference type="RefSeq" id="WP_104095869.1">
    <property type="nucleotide sequence ID" value="NZ_JACHBP010000001.1"/>
</dbReference>
<dbReference type="Gene3D" id="3.30.360.10">
    <property type="entry name" value="Dihydrodipicolinate Reductase, domain 2"/>
    <property type="match status" value="1"/>
</dbReference>
<keyword evidence="1" id="KW-0520">NAD</keyword>
<dbReference type="InterPro" id="IPR036291">
    <property type="entry name" value="NAD(P)-bd_dom_sf"/>
</dbReference>
<feature type="domain" description="GFO/IDH/MocA-like oxidoreductase" evidence="3">
    <location>
        <begin position="136"/>
        <end position="252"/>
    </location>
</feature>
<dbReference type="Pfam" id="PF01408">
    <property type="entry name" value="GFO_IDH_MocA"/>
    <property type="match status" value="1"/>
</dbReference>
<dbReference type="GO" id="GO:0000166">
    <property type="term" value="F:nucleotide binding"/>
    <property type="evidence" value="ECO:0007669"/>
    <property type="project" value="InterPro"/>
</dbReference>
<reference evidence="4 5" key="1">
    <citation type="submission" date="2019-03" db="EMBL/GenBank/DDBJ databases">
        <title>Genomics of glacier-inhabiting Cryobacterium strains.</title>
        <authorList>
            <person name="Liu Q."/>
            <person name="Xin Y.-H."/>
        </authorList>
    </citation>
    <scope>NUCLEOTIDE SEQUENCE [LARGE SCALE GENOMIC DNA]</scope>
    <source>
        <strain evidence="4 5">CGMCC 1.10440</strain>
    </source>
</reference>
<protein>
    <submittedName>
        <fullName evidence="4">Gfo/Idh/MocA family oxidoreductase</fullName>
    </submittedName>
</protein>
<dbReference type="Proteomes" id="UP000298488">
    <property type="component" value="Unassembled WGS sequence"/>
</dbReference>
<proteinExistence type="predicted"/>
<dbReference type="PANTHER" id="PTHR43377:SF1">
    <property type="entry name" value="BILIVERDIN REDUCTASE A"/>
    <property type="match status" value="1"/>
</dbReference>
<gene>
    <name evidence="4" type="ORF">E3N84_08055</name>
</gene>
<dbReference type="AlphaFoldDB" id="A0A4R8V9Z3"/>
<dbReference type="InterPro" id="IPR055170">
    <property type="entry name" value="GFO_IDH_MocA-like_dom"/>
</dbReference>
<dbReference type="Pfam" id="PF22725">
    <property type="entry name" value="GFO_IDH_MocA_C3"/>
    <property type="match status" value="1"/>
</dbReference>
<dbReference type="SUPFAM" id="SSF55347">
    <property type="entry name" value="Glyceraldehyde-3-phosphate dehydrogenase-like, C-terminal domain"/>
    <property type="match status" value="1"/>
</dbReference>
<dbReference type="Gene3D" id="3.40.50.720">
    <property type="entry name" value="NAD(P)-binding Rossmann-like Domain"/>
    <property type="match status" value="1"/>
</dbReference>
<evidence type="ECO:0000259" key="2">
    <source>
        <dbReference type="Pfam" id="PF01408"/>
    </source>
</evidence>
<evidence type="ECO:0000313" key="4">
    <source>
        <dbReference type="EMBL" id="TFB80004.1"/>
    </source>
</evidence>
<dbReference type="PANTHER" id="PTHR43377">
    <property type="entry name" value="BILIVERDIN REDUCTASE A"/>
    <property type="match status" value="1"/>
</dbReference>
<sequence>MAARGRQRLVSQRRVGIIGTGFMGGVHAEAWQGTNASLVAILERSTESKIGDMGRYGATVYTDLDEFLDAVDVVDICVPTYLHAHFALAAAAAGKPAICEKPLTLTGEESLEVVEAFSSRGLLLQVAHVLRFSPEYSAARDAVLSGKIGDLAALRLHRLSFAPKRGRYSWFNDEAKSGGIVFDLMIHDLDYALWLAGDVASVYAKSSAGGPGHAIAILQHANGVISHIEGSWSEPQPVFRTKSELAGSTGVISFSSDASSPLTLRLHETGPEATTGGGDDGVGDNPFELELQHFLDLLDGEVEPVITAFDGLQAVRLAEATRQSVSTGRPVRLAASGRAQ</sequence>
<evidence type="ECO:0000256" key="1">
    <source>
        <dbReference type="ARBA" id="ARBA00023027"/>
    </source>
</evidence>
<dbReference type="OrthoDB" id="256869at2"/>
<dbReference type="InterPro" id="IPR000683">
    <property type="entry name" value="Gfo/Idh/MocA-like_OxRdtase_N"/>
</dbReference>
<keyword evidence="5" id="KW-1185">Reference proteome</keyword>
<dbReference type="SUPFAM" id="SSF51735">
    <property type="entry name" value="NAD(P)-binding Rossmann-fold domains"/>
    <property type="match status" value="1"/>
</dbReference>
<dbReference type="EMBL" id="SOFI01000003">
    <property type="protein sequence ID" value="TFB80004.1"/>
    <property type="molecule type" value="Genomic_DNA"/>
</dbReference>
<comment type="caution">
    <text evidence="4">The sequence shown here is derived from an EMBL/GenBank/DDBJ whole genome shotgun (WGS) entry which is preliminary data.</text>
</comment>
<organism evidence="4 5">
    <name type="scientific">Terrimesophilobacter mesophilus</name>
    <dbReference type="NCBI Taxonomy" id="433647"/>
    <lineage>
        <taxon>Bacteria</taxon>
        <taxon>Bacillati</taxon>
        <taxon>Actinomycetota</taxon>
        <taxon>Actinomycetes</taxon>
        <taxon>Micrococcales</taxon>
        <taxon>Microbacteriaceae</taxon>
        <taxon>Terrimesophilobacter</taxon>
    </lineage>
</organism>
<evidence type="ECO:0000313" key="5">
    <source>
        <dbReference type="Proteomes" id="UP000298488"/>
    </source>
</evidence>
<feature type="domain" description="Gfo/Idh/MocA-like oxidoreductase N-terminal" evidence="2">
    <location>
        <begin position="14"/>
        <end position="128"/>
    </location>
</feature>